<name>A0A835Z2S0_9STRA</name>
<dbReference type="Gene3D" id="3.10.120.10">
    <property type="entry name" value="Cytochrome b5-like heme/steroid binding domain"/>
    <property type="match status" value="1"/>
</dbReference>
<comment type="caution">
    <text evidence="2">The sequence shown here is derived from an EMBL/GenBank/DDBJ whole genome shotgun (WGS) entry which is preliminary data.</text>
</comment>
<dbReference type="Pfam" id="PF00173">
    <property type="entry name" value="Cyt-b5"/>
    <property type="match status" value="1"/>
</dbReference>
<protein>
    <recommendedName>
        <fullName evidence="1">Cytochrome b5 heme-binding domain-containing protein</fullName>
    </recommendedName>
</protein>
<evidence type="ECO:0000313" key="3">
    <source>
        <dbReference type="Proteomes" id="UP000664859"/>
    </source>
</evidence>
<dbReference type="Proteomes" id="UP000664859">
    <property type="component" value="Unassembled WGS sequence"/>
</dbReference>
<organism evidence="2 3">
    <name type="scientific">Tribonema minus</name>
    <dbReference type="NCBI Taxonomy" id="303371"/>
    <lineage>
        <taxon>Eukaryota</taxon>
        <taxon>Sar</taxon>
        <taxon>Stramenopiles</taxon>
        <taxon>Ochrophyta</taxon>
        <taxon>PX clade</taxon>
        <taxon>Xanthophyceae</taxon>
        <taxon>Tribonematales</taxon>
        <taxon>Tribonemataceae</taxon>
        <taxon>Tribonema</taxon>
    </lineage>
</organism>
<dbReference type="PROSITE" id="PS50255">
    <property type="entry name" value="CYTOCHROME_B5_2"/>
    <property type="match status" value="1"/>
</dbReference>
<reference evidence="2" key="1">
    <citation type="submission" date="2021-02" db="EMBL/GenBank/DDBJ databases">
        <title>First Annotated Genome of the Yellow-green Alga Tribonema minus.</title>
        <authorList>
            <person name="Mahan K.M."/>
        </authorList>
    </citation>
    <scope>NUCLEOTIDE SEQUENCE</scope>
    <source>
        <strain evidence="2">UTEX B ZZ1240</strain>
    </source>
</reference>
<evidence type="ECO:0000259" key="1">
    <source>
        <dbReference type="PROSITE" id="PS50255"/>
    </source>
</evidence>
<accession>A0A835Z2S0</accession>
<dbReference type="SUPFAM" id="SSF55856">
    <property type="entry name" value="Cytochrome b5-like heme/steroid binding domain"/>
    <property type="match status" value="1"/>
</dbReference>
<dbReference type="AlphaFoldDB" id="A0A835Z2S0"/>
<keyword evidence="3" id="KW-1185">Reference proteome</keyword>
<dbReference type="InterPro" id="IPR001199">
    <property type="entry name" value="Cyt_B5-like_heme/steroid-bd"/>
</dbReference>
<feature type="domain" description="Cytochrome b5 heme-binding" evidence="1">
    <location>
        <begin position="19"/>
        <end position="67"/>
    </location>
</feature>
<dbReference type="EMBL" id="JAFCMP010000116">
    <property type="protein sequence ID" value="KAG5185955.1"/>
    <property type="molecule type" value="Genomic_DNA"/>
</dbReference>
<dbReference type="OrthoDB" id="260519at2759"/>
<proteinExistence type="predicted"/>
<evidence type="ECO:0000313" key="2">
    <source>
        <dbReference type="EMBL" id="KAG5185955.1"/>
    </source>
</evidence>
<dbReference type="InterPro" id="IPR036400">
    <property type="entry name" value="Cyt_B5-like_heme/steroid_sf"/>
</dbReference>
<gene>
    <name evidence="2" type="ORF">JKP88DRAFT_179848</name>
</gene>
<sequence>MGLCSSSDDNISREAYQVVQVISMEQVRKHNARSPHNAWVVLAGQVYDLSAFASLHPGGARHILAGV</sequence>